<organism evidence="3 4">
    <name type="scientific">Alterirhizorhabdus solaris</name>
    <dbReference type="NCBI Taxonomy" id="2529389"/>
    <lineage>
        <taxon>Bacteria</taxon>
        <taxon>Pseudomonadati</taxon>
        <taxon>Pseudomonadota</taxon>
        <taxon>Alphaproteobacteria</taxon>
        <taxon>Sphingomonadales</taxon>
        <taxon>Rhizorhabdaceae</taxon>
        <taxon>Alterirhizorhabdus</taxon>
    </lineage>
</organism>
<evidence type="ECO:0000256" key="1">
    <source>
        <dbReference type="ARBA" id="ARBA00007031"/>
    </source>
</evidence>
<feature type="region of interest" description="Disordered" evidence="2">
    <location>
        <begin position="128"/>
        <end position="196"/>
    </location>
</feature>
<dbReference type="RefSeq" id="WP_145154297.1">
    <property type="nucleotide sequence ID" value="NZ_VNIM01000082.1"/>
</dbReference>
<accession>A0A558QWZ7</accession>
<comment type="caution">
    <text evidence="3">The sequence shown here is derived from an EMBL/GenBank/DDBJ whole genome shotgun (WGS) entry which is preliminary data.</text>
</comment>
<feature type="compositionally biased region" description="Basic residues" evidence="2">
    <location>
        <begin position="160"/>
        <end position="170"/>
    </location>
</feature>
<feature type="compositionally biased region" description="Acidic residues" evidence="2">
    <location>
        <begin position="176"/>
        <end position="188"/>
    </location>
</feature>
<name>A0A558QWZ7_9SPHN</name>
<reference evidence="3 4" key="1">
    <citation type="submission" date="2019-07" db="EMBL/GenBank/DDBJ databases">
        <title>Sphingomonas solaris sp. nov., isolated from a solar panel from Boston, Massachusetts.</title>
        <authorList>
            <person name="Tanner K."/>
            <person name="Pascual J."/>
            <person name="Mancuso C."/>
            <person name="Pereto J."/>
            <person name="Khalil A."/>
            <person name="Vilanova C."/>
        </authorList>
    </citation>
    <scope>NUCLEOTIDE SEQUENCE [LARGE SCALE GENOMIC DNA]</scope>
    <source>
        <strain evidence="3 4">R4DWN</strain>
    </source>
</reference>
<comment type="similarity">
    <text evidence="1">Belongs to the ros/MucR family.</text>
</comment>
<dbReference type="EMBL" id="VNIM01000082">
    <property type="protein sequence ID" value="TVV71645.1"/>
    <property type="molecule type" value="Genomic_DNA"/>
</dbReference>
<sequence length="196" mass="21055">MSSLVELTVDIVSAHVSRNPVSASELPTLIEAIYTALVNAGIPPKTEPAQVPAVSIRSSIKPEYLVCLEDGQKLKMLKRYLATRYGLTPADYRAKWGLPNDYPMVAPAYTEKRRMLARASGLGLRKVDAEPAKESLPEPELIGAPEGADSPPEIAPPPTAKKRSRPRKLSLKPDSEDSATTDPVDAEVGEAATLDG</sequence>
<dbReference type="GO" id="GO:0008270">
    <property type="term" value="F:zinc ion binding"/>
    <property type="evidence" value="ECO:0007669"/>
    <property type="project" value="InterPro"/>
</dbReference>
<dbReference type="Proteomes" id="UP000318681">
    <property type="component" value="Unassembled WGS sequence"/>
</dbReference>
<dbReference type="GO" id="GO:0006355">
    <property type="term" value="P:regulation of DNA-templated transcription"/>
    <property type="evidence" value="ECO:0007669"/>
    <property type="project" value="InterPro"/>
</dbReference>
<dbReference type="Pfam" id="PF05443">
    <property type="entry name" value="ROS_MUCR"/>
    <property type="match status" value="1"/>
</dbReference>
<gene>
    <name evidence="3" type="ORF">FOY91_16340</name>
</gene>
<evidence type="ECO:0000256" key="2">
    <source>
        <dbReference type="SAM" id="MobiDB-lite"/>
    </source>
</evidence>
<evidence type="ECO:0000313" key="4">
    <source>
        <dbReference type="Proteomes" id="UP000318681"/>
    </source>
</evidence>
<dbReference type="OrthoDB" id="9809693at2"/>
<dbReference type="InterPro" id="IPR041920">
    <property type="entry name" value="ROS/MUCR_sf"/>
</dbReference>
<dbReference type="GO" id="GO:0003677">
    <property type="term" value="F:DNA binding"/>
    <property type="evidence" value="ECO:0007669"/>
    <property type="project" value="InterPro"/>
</dbReference>
<dbReference type="AlphaFoldDB" id="A0A558QWZ7"/>
<proteinExistence type="inferred from homology"/>
<evidence type="ECO:0000313" key="3">
    <source>
        <dbReference type="EMBL" id="TVV71645.1"/>
    </source>
</evidence>
<keyword evidence="4" id="KW-1185">Reference proteome</keyword>
<dbReference type="InterPro" id="IPR008807">
    <property type="entry name" value="ROS_MUCR"/>
</dbReference>
<protein>
    <submittedName>
        <fullName evidence="3">MucR family transcriptional regulator</fullName>
    </submittedName>
</protein>
<dbReference type="Gene3D" id="1.10.10.1550">
    <property type="entry name" value="ROS/MUCR transcriptional regulator protein"/>
    <property type="match status" value="1"/>
</dbReference>